<accession>A0A5C5VGP6</accession>
<organism evidence="2 3">
    <name type="scientific">Posidoniimonas corsicana</name>
    <dbReference type="NCBI Taxonomy" id="1938618"/>
    <lineage>
        <taxon>Bacteria</taxon>
        <taxon>Pseudomonadati</taxon>
        <taxon>Planctomycetota</taxon>
        <taxon>Planctomycetia</taxon>
        <taxon>Pirellulales</taxon>
        <taxon>Lacipirellulaceae</taxon>
        <taxon>Posidoniimonas</taxon>
    </lineage>
</organism>
<evidence type="ECO:0000313" key="3">
    <source>
        <dbReference type="Proteomes" id="UP000316714"/>
    </source>
</evidence>
<sequence length="385" mass="40698">MILSRHFLLIATVCVALVGSEHRHAAAKSAALFSPPPLAGLPATIDQEPPLGPGNGPDSIAGVGTTNPPATTEIVPPPPPPVPPRPQGSKGSATTDGAGDQKKDDKLGQEPPDDTLDFLRQSTVLLRPGTVEIERSIEYALGETTFLAVLDGGAVVPEITAARTFLATYAVRYGYSERFQPSLVAPVGLATVEQAHAVGQLSDDDFGLGDIQLGASFLLRDGHDECSDVVLTLSLGAPTGSNALLAPSSATAFLGSGFWAVSTAVNWTRTYDPVVVFASAGYTHRFERTVFGQRIQPGEELTLTHGMGLAINDEVTYSVQFELAHQFDTKVAGIDIENSGVDVASLRHSCIIRTAPQDFWEVFMSAGLTEVTTTVSTGVIFTRRF</sequence>
<name>A0A5C5VGP6_9BACT</name>
<evidence type="ECO:0000313" key="2">
    <source>
        <dbReference type="EMBL" id="TWT37828.1"/>
    </source>
</evidence>
<feature type="compositionally biased region" description="Pro residues" evidence="1">
    <location>
        <begin position="75"/>
        <end position="86"/>
    </location>
</feature>
<proteinExistence type="predicted"/>
<reference evidence="2 3" key="1">
    <citation type="submission" date="2019-02" db="EMBL/GenBank/DDBJ databases">
        <title>Deep-cultivation of Planctomycetes and their phenomic and genomic characterization uncovers novel biology.</title>
        <authorList>
            <person name="Wiegand S."/>
            <person name="Jogler M."/>
            <person name="Boedeker C."/>
            <person name="Pinto D."/>
            <person name="Vollmers J."/>
            <person name="Rivas-Marin E."/>
            <person name="Kohn T."/>
            <person name="Peeters S.H."/>
            <person name="Heuer A."/>
            <person name="Rast P."/>
            <person name="Oberbeckmann S."/>
            <person name="Bunk B."/>
            <person name="Jeske O."/>
            <person name="Meyerdierks A."/>
            <person name="Storesund J.E."/>
            <person name="Kallscheuer N."/>
            <person name="Luecker S."/>
            <person name="Lage O.M."/>
            <person name="Pohl T."/>
            <person name="Merkel B.J."/>
            <person name="Hornburger P."/>
            <person name="Mueller R.-W."/>
            <person name="Bruemmer F."/>
            <person name="Labrenz M."/>
            <person name="Spormann A.M."/>
            <person name="Op Den Camp H."/>
            <person name="Overmann J."/>
            <person name="Amann R."/>
            <person name="Jetten M.S.M."/>
            <person name="Mascher T."/>
            <person name="Medema M.H."/>
            <person name="Devos D.P."/>
            <person name="Kaster A.-K."/>
            <person name="Ovreas L."/>
            <person name="Rohde M."/>
            <person name="Galperin M.Y."/>
            <person name="Jogler C."/>
        </authorList>
    </citation>
    <scope>NUCLEOTIDE SEQUENCE [LARGE SCALE GENOMIC DNA]</scope>
    <source>
        <strain evidence="2 3">KOR34</strain>
    </source>
</reference>
<feature type="region of interest" description="Disordered" evidence="1">
    <location>
        <begin position="41"/>
        <end position="116"/>
    </location>
</feature>
<dbReference type="Pfam" id="PF13557">
    <property type="entry name" value="Phenol_MetA_deg"/>
    <property type="match status" value="1"/>
</dbReference>
<keyword evidence="3" id="KW-1185">Reference proteome</keyword>
<dbReference type="InterPro" id="IPR025737">
    <property type="entry name" value="FApF"/>
</dbReference>
<comment type="caution">
    <text evidence="2">The sequence shown here is derived from an EMBL/GenBank/DDBJ whole genome shotgun (WGS) entry which is preliminary data.</text>
</comment>
<dbReference type="EMBL" id="SIHJ01000001">
    <property type="protein sequence ID" value="TWT37828.1"/>
    <property type="molecule type" value="Genomic_DNA"/>
</dbReference>
<evidence type="ECO:0000256" key="1">
    <source>
        <dbReference type="SAM" id="MobiDB-lite"/>
    </source>
</evidence>
<dbReference type="AlphaFoldDB" id="A0A5C5VGP6"/>
<gene>
    <name evidence="2" type="ORF">KOR34_27920</name>
</gene>
<feature type="compositionally biased region" description="Basic and acidic residues" evidence="1">
    <location>
        <begin position="99"/>
        <end position="108"/>
    </location>
</feature>
<dbReference type="OrthoDB" id="247979at2"/>
<dbReference type="RefSeq" id="WP_146565133.1">
    <property type="nucleotide sequence ID" value="NZ_SIHJ01000001.1"/>
</dbReference>
<dbReference type="Proteomes" id="UP000316714">
    <property type="component" value="Unassembled WGS sequence"/>
</dbReference>
<protein>
    <submittedName>
        <fullName evidence="2">Uncharacterized protein</fullName>
    </submittedName>
</protein>